<gene>
    <name evidence="2" type="primary">Wcon_00549</name>
    <name evidence="2" type="ORF">NPIL_596371</name>
</gene>
<feature type="transmembrane region" description="Helical" evidence="1">
    <location>
        <begin position="173"/>
        <end position="197"/>
    </location>
</feature>
<keyword evidence="1" id="KW-1133">Transmembrane helix</keyword>
<evidence type="ECO:0000256" key="1">
    <source>
        <dbReference type="SAM" id="Phobius"/>
    </source>
</evidence>
<dbReference type="Proteomes" id="UP000887013">
    <property type="component" value="Unassembled WGS sequence"/>
</dbReference>
<sequence>MPTNSDEQRELSHEERYIIKSLWSIESNTCSAGLVKEKIDKIDKYVESVLKEPTREFIKQIHEIRDVCMMSLDYFNCDTLRERCYRKIDVKKYVQSIGECLECTAKILYKFGELNDEEKQQDSDLVAEKLKIIEEISQKSKSKQNARRAYCALGSGAVIGAAIAYLAGAATLAPAIVAVAVFIAATVVGALVGYSIGKFCEKVSEEKQNDPDMSMCTAIKNVLTPKCLKSQSQVHP</sequence>
<keyword evidence="1" id="KW-0472">Membrane</keyword>
<organism evidence="2 3">
    <name type="scientific">Nephila pilipes</name>
    <name type="common">Giant wood spider</name>
    <name type="synonym">Nephila maculata</name>
    <dbReference type="NCBI Taxonomy" id="299642"/>
    <lineage>
        <taxon>Eukaryota</taxon>
        <taxon>Metazoa</taxon>
        <taxon>Ecdysozoa</taxon>
        <taxon>Arthropoda</taxon>
        <taxon>Chelicerata</taxon>
        <taxon>Arachnida</taxon>
        <taxon>Araneae</taxon>
        <taxon>Araneomorphae</taxon>
        <taxon>Entelegynae</taxon>
        <taxon>Araneoidea</taxon>
        <taxon>Nephilidae</taxon>
        <taxon>Nephila</taxon>
    </lineage>
</organism>
<name>A0A8X6TBJ1_NEPPI</name>
<dbReference type="EMBL" id="BMAW01099916">
    <property type="protein sequence ID" value="GFS92453.1"/>
    <property type="molecule type" value="Genomic_DNA"/>
</dbReference>
<keyword evidence="3" id="KW-1185">Reference proteome</keyword>
<evidence type="ECO:0000313" key="2">
    <source>
        <dbReference type="EMBL" id="GFS92453.1"/>
    </source>
</evidence>
<dbReference type="AlphaFoldDB" id="A0A8X6TBJ1"/>
<comment type="caution">
    <text evidence="2">The sequence shown here is derived from an EMBL/GenBank/DDBJ whole genome shotgun (WGS) entry which is preliminary data.</text>
</comment>
<accession>A0A8X6TBJ1</accession>
<protein>
    <submittedName>
        <fullName evidence="2">Uncharacterized protein</fullName>
    </submittedName>
</protein>
<reference evidence="2" key="1">
    <citation type="submission" date="2020-08" db="EMBL/GenBank/DDBJ databases">
        <title>Multicomponent nature underlies the extraordinary mechanical properties of spider dragline silk.</title>
        <authorList>
            <person name="Kono N."/>
            <person name="Nakamura H."/>
            <person name="Mori M."/>
            <person name="Yoshida Y."/>
            <person name="Ohtoshi R."/>
            <person name="Malay A.D."/>
            <person name="Moran D.A.P."/>
            <person name="Tomita M."/>
            <person name="Numata K."/>
            <person name="Arakawa K."/>
        </authorList>
    </citation>
    <scope>NUCLEOTIDE SEQUENCE</scope>
</reference>
<proteinExistence type="predicted"/>
<feature type="transmembrane region" description="Helical" evidence="1">
    <location>
        <begin position="149"/>
        <end position="167"/>
    </location>
</feature>
<evidence type="ECO:0000313" key="3">
    <source>
        <dbReference type="Proteomes" id="UP000887013"/>
    </source>
</evidence>
<keyword evidence="1" id="KW-0812">Transmembrane</keyword>
<dbReference type="OrthoDB" id="6440582at2759"/>